<evidence type="ECO:0000313" key="2">
    <source>
        <dbReference type="Proteomes" id="UP001597277"/>
    </source>
</evidence>
<comment type="caution">
    <text evidence="1">The sequence shown here is derived from an EMBL/GenBank/DDBJ whole genome shotgun (WGS) entry which is preliminary data.</text>
</comment>
<sequence>MRIGVVDLDTSHPETFHPLLAARGHAVVAVLGGETVVDQAYTESYAAEHGIGTVVTDPSEMVGDIDAAFVHSVNWDHHVERIRPFVAAGLPVHVCKPFAGRAADLAQLESWVDQGARITGGSALRWTAVAQQARSVEANAGYAVTFGHPLDYGIHAYSLIHGAFGPGITSARALDDDGRRSQLRWSDGRSAIVDVQPPGEGYGFFLTLVSPAGVEHLDATGHSLYEPFLDVTCAYLGGEEIGLSFAELIEPELSCLAARASARHGGDWVDLRGDSRISDGDFDGAEFAREYARTRRARLGLVPREN</sequence>
<evidence type="ECO:0008006" key="3">
    <source>
        <dbReference type="Google" id="ProtNLM"/>
    </source>
</evidence>
<dbReference type="SUPFAM" id="SSF51735">
    <property type="entry name" value="NAD(P)-binding Rossmann-fold domains"/>
    <property type="match status" value="1"/>
</dbReference>
<accession>A0ABW4L5T5</accession>
<name>A0ABW4L5T5_9MICO</name>
<dbReference type="EMBL" id="JBHUEE010000002">
    <property type="protein sequence ID" value="MFD1717344.1"/>
    <property type="molecule type" value="Genomic_DNA"/>
</dbReference>
<protein>
    <recommendedName>
        <fullName evidence="3">Gfo/Idh/MocA-like oxidoreductase N-terminal domain-containing protein</fullName>
    </recommendedName>
</protein>
<dbReference type="Proteomes" id="UP001597277">
    <property type="component" value="Unassembled WGS sequence"/>
</dbReference>
<organism evidence="1 2">
    <name type="scientific">Georgenia deserti</name>
    <dbReference type="NCBI Taxonomy" id="2093781"/>
    <lineage>
        <taxon>Bacteria</taxon>
        <taxon>Bacillati</taxon>
        <taxon>Actinomycetota</taxon>
        <taxon>Actinomycetes</taxon>
        <taxon>Micrococcales</taxon>
        <taxon>Bogoriellaceae</taxon>
        <taxon>Georgenia</taxon>
    </lineage>
</organism>
<dbReference type="RefSeq" id="WP_388003391.1">
    <property type="nucleotide sequence ID" value="NZ_JBHUEE010000002.1"/>
</dbReference>
<dbReference type="InterPro" id="IPR036291">
    <property type="entry name" value="NAD(P)-bd_dom_sf"/>
</dbReference>
<gene>
    <name evidence="1" type="ORF">ACFSE6_05835</name>
</gene>
<proteinExistence type="predicted"/>
<dbReference type="Gene3D" id="3.40.50.720">
    <property type="entry name" value="NAD(P)-binding Rossmann-like Domain"/>
    <property type="match status" value="1"/>
</dbReference>
<evidence type="ECO:0000313" key="1">
    <source>
        <dbReference type="EMBL" id="MFD1717344.1"/>
    </source>
</evidence>
<reference evidence="2" key="1">
    <citation type="journal article" date="2019" name="Int. J. Syst. Evol. Microbiol.">
        <title>The Global Catalogue of Microorganisms (GCM) 10K type strain sequencing project: providing services to taxonomists for standard genome sequencing and annotation.</title>
        <authorList>
            <consortium name="The Broad Institute Genomics Platform"/>
            <consortium name="The Broad Institute Genome Sequencing Center for Infectious Disease"/>
            <person name="Wu L."/>
            <person name="Ma J."/>
        </authorList>
    </citation>
    <scope>NUCLEOTIDE SEQUENCE [LARGE SCALE GENOMIC DNA]</scope>
    <source>
        <strain evidence="2">JCM 17130</strain>
    </source>
</reference>
<keyword evidence="2" id="KW-1185">Reference proteome</keyword>